<accession>A0ABP8HUJ7</accession>
<name>A0ABP8HUJ7_9BACT</name>
<evidence type="ECO:0000313" key="4">
    <source>
        <dbReference type="EMBL" id="GAA4344779.1"/>
    </source>
</evidence>
<evidence type="ECO:0000256" key="1">
    <source>
        <dbReference type="ARBA" id="ARBA00022679"/>
    </source>
</evidence>
<dbReference type="Proteomes" id="UP001501725">
    <property type="component" value="Unassembled WGS sequence"/>
</dbReference>
<dbReference type="SUPFAM" id="SSF55729">
    <property type="entry name" value="Acyl-CoA N-acyltransferases (Nat)"/>
    <property type="match status" value="1"/>
</dbReference>
<evidence type="ECO:0000313" key="5">
    <source>
        <dbReference type="Proteomes" id="UP001501725"/>
    </source>
</evidence>
<comment type="caution">
    <text evidence="4">The sequence shown here is derived from an EMBL/GenBank/DDBJ whole genome shotgun (WGS) entry which is preliminary data.</text>
</comment>
<dbReference type="InterPro" id="IPR050832">
    <property type="entry name" value="Bact_Acetyltransf"/>
</dbReference>
<dbReference type="RefSeq" id="WP_345258435.1">
    <property type="nucleotide sequence ID" value="NZ_BAABGY010000020.1"/>
</dbReference>
<dbReference type="PROSITE" id="PS51186">
    <property type="entry name" value="GNAT"/>
    <property type="match status" value="1"/>
</dbReference>
<proteinExistence type="predicted"/>
<dbReference type="InterPro" id="IPR016181">
    <property type="entry name" value="Acyl_CoA_acyltransferase"/>
</dbReference>
<dbReference type="Pfam" id="PF00583">
    <property type="entry name" value="Acetyltransf_1"/>
    <property type="match status" value="1"/>
</dbReference>
<dbReference type="PANTHER" id="PTHR43877">
    <property type="entry name" value="AMINOALKYLPHOSPHONATE N-ACETYLTRANSFERASE-RELATED-RELATED"/>
    <property type="match status" value="1"/>
</dbReference>
<dbReference type="EMBL" id="BAABGY010000020">
    <property type="protein sequence ID" value="GAA4344779.1"/>
    <property type="molecule type" value="Genomic_DNA"/>
</dbReference>
<dbReference type="Gene3D" id="3.40.630.30">
    <property type="match status" value="1"/>
</dbReference>
<keyword evidence="1" id="KW-0808">Transferase</keyword>
<protein>
    <recommendedName>
        <fullName evidence="3">N-acetyltransferase domain-containing protein</fullName>
    </recommendedName>
</protein>
<keyword evidence="2" id="KW-0012">Acyltransferase</keyword>
<sequence>MSVSIRTATVADLDTLYEFEQGVIAAERPFDPTLRPGHISYYDLAAMLDDPLVDLVVAEHEGRVIGSGYARVQAAKAFNAHPEYAYLGFMYVRPEYRGQGVNAQVLEALRTRARGRGLTELRLEVYAENAAAIRAYEKAGFAPLLVEMRMKV</sequence>
<dbReference type="CDD" id="cd04301">
    <property type="entry name" value="NAT_SF"/>
    <property type="match status" value="1"/>
</dbReference>
<evidence type="ECO:0000256" key="2">
    <source>
        <dbReference type="ARBA" id="ARBA00023315"/>
    </source>
</evidence>
<dbReference type="InterPro" id="IPR000182">
    <property type="entry name" value="GNAT_dom"/>
</dbReference>
<organism evidence="4 5">
    <name type="scientific">Flaviaesturariibacter amylovorans</name>
    <dbReference type="NCBI Taxonomy" id="1084520"/>
    <lineage>
        <taxon>Bacteria</taxon>
        <taxon>Pseudomonadati</taxon>
        <taxon>Bacteroidota</taxon>
        <taxon>Chitinophagia</taxon>
        <taxon>Chitinophagales</taxon>
        <taxon>Chitinophagaceae</taxon>
        <taxon>Flaviaestuariibacter</taxon>
    </lineage>
</organism>
<reference evidence="5" key="1">
    <citation type="journal article" date="2019" name="Int. J. Syst. Evol. Microbiol.">
        <title>The Global Catalogue of Microorganisms (GCM) 10K type strain sequencing project: providing services to taxonomists for standard genome sequencing and annotation.</title>
        <authorList>
            <consortium name="The Broad Institute Genomics Platform"/>
            <consortium name="The Broad Institute Genome Sequencing Center for Infectious Disease"/>
            <person name="Wu L."/>
            <person name="Ma J."/>
        </authorList>
    </citation>
    <scope>NUCLEOTIDE SEQUENCE [LARGE SCALE GENOMIC DNA]</scope>
    <source>
        <strain evidence="5">JCM 17919</strain>
    </source>
</reference>
<feature type="domain" description="N-acetyltransferase" evidence="3">
    <location>
        <begin position="3"/>
        <end position="152"/>
    </location>
</feature>
<evidence type="ECO:0000259" key="3">
    <source>
        <dbReference type="PROSITE" id="PS51186"/>
    </source>
</evidence>
<keyword evidence="5" id="KW-1185">Reference proteome</keyword>
<gene>
    <name evidence="4" type="ORF">GCM10023184_46400</name>
</gene>